<feature type="compositionally biased region" description="Acidic residues" evidence="1">
    <location>
        <begin position="16"/>
        <end position="26"/>
    </location>
</feature>
<reference evidence="2 3" key="1">
    <citation type="journal article" date="2018" name="PLoS Pathog.">
        <title>Evolution of structural diversity of trichothecenes, a family of toxins produced by plant pathogenic and entomopathogenic fungi.</title>
        <authorList>
            <person name="Proctor R.H."/>
            <person name="McCormick S.P."/>
            <person name="Kim H.S."/>
            <person name="Cardoza R.E."/>
            <person name="Stanley A.M."/>
            <person name="Lindo L."/>
            <person name="Kelly A."/>
            <person name="Brown D.W."/>
            <person name="Lee T."/>
            <person name="Vaughan M.M."/>
            <person name="Alexander N.J."/>
            <person name="Busman M."/>
            <person name="Gutierrez S."/>
        </authorList>
    </citation>
    <scope>NUCLEOTIDE SEQUENCE [LARGE SCALE GENOMIC DNA]</scope>
    <source>
        <strain evidence="2 3">NRRL 3299</strain>
    </source>
</reference>
<evidence type="ECO:0000256" key="1">
    <source>
        <dbReference type="SAM" id="MobiDB-lite"/>
    </source>
</evidence>
<dbReference type="AlphaFoldDB" id="A0A395S287"/>
<keyword evidence="3" id="KW-1185">Reference proteome</keyword>
<dbReference type="EMBL" id="PXOF01000096">
    <property type="protein sequence ID" value="RGP66169.1"/>
    <property type="molecule type" value="Genomic_DNA"/>
</dbReference>
<accession>A0A395S287</accession>
<proteinExistence type="predicted"/>
<dbReference type="STRING" id="5514.A0A395S287"/>
<organism evidence="2 3">
    <name type="scientific">Fusarium sporotrichioides</name>
    <dbReference type="NCBI Taxonomy" id="5514"/>
    <lineage>
        <taxon>Eukaryota</taxon>
        <taxon>Fungi</taxon>
        <taxon>Dikarya</taxon>
        <taxon>Ascomycota</taxon>
        <taxon>Pezizomycotina</taxon>
        <taxon>Sordariomycetes</taxon>
        <taxon>Hypocreomycetidae</taxon>
        <taxon>Hypocreales</taxon>
        <taxon>Nectriaceae</taxon>
        <taxon>Fusarium</taxon>
    </lineage>
</organism>
<name>A0A395S287_FUSSP</name>
<protein>
    <submittedName>
        <fullName evidence="2">Uncharacterized protein</fullName>
    </submittedName>
</protein>
<evidence type="ECO:0000313" key="3">
    <source>
        <dbReference type="Proteomes" id="UP000266152"/>
    </source>
</evidence>
<feature type="region of interest" description="Disordered" evidence="1">
    <location>
        <begin position="264"/>
        <end position="289"/>
    </location>
</feature>
<dbReference type="Proteomes" id="UP000266152">
    <property type="component" value="Unassembled WGS sequence"/>
</dbReference>
<comment type="caution">
    <text evidence="2">The sequence shown here is derived from an EMBL/GenBank/DDBJ whole genome shotgun (WGS) entry which is preliminary data.</text>
</comment>
<gene>
    <name evidence="2" type="ORF">FSPOR_6789</name>
</gene>
<feature type="region of interest" description="Disordered" evidence="1">
    <location>
        <begin position="1"/>
        <end position="33"/>
    </location>
</feature>
<evidence type="ECO:0000313" key="2">
    <source>
        <dbReference type="EMBL" id="RGP66169.1"/>
    </source>
</evidence>
<sequence length="289" mass="33219">MCVYGSPPSPPPSDDGSYDSDASEGSDEPRLTPQELGGLFVDFYSFMATLNFDKSELKIPPPTGWPEITAESCGHTKSHYTVEVMRYLPYFNNKSTSQIHHRSKLFDLTAWKPGDFKKHSEIHEFKEFWSSEDEQDPSDVVCIAEGYGTFGRRLWLLVKDCEIIEELHKADMCGVVRVEDFFSNLREQYENLKLIPGERRITIEAENVPERKQRITEDEVNSQTEEWGTDLDIQYVRQIYRDYGWPHSFNMEAAFRAVDTWLEPSGSGVEGGPRGDTWPRIADDWDGKP</sequence>